<dbReference type="Proteomes" id="UP000078560">
    <property type="component" value="Unassembled WGS sequence"/>
</dbReference>
<sequence>MKLFSERFYQDRENFHLYLHKYNKHCNNIFATLYYSRLKYLCKRVLNYIENFAEWNDNKTGYDDCILLYYWIYITLAKYFGSNNIISMNHAFDCIERIWSNLVNYYKEKSYYEKCKPLFKEIVNHDDWKMRQELYDYYVDFTKLFDTDKLYDKVCKDYYKKIEEKIPLYVHFKQICSDNISPNSMINIRIIILIQYYISYHAI</sequence>
<gene>
    <name evidence="1" type="ORF">POVCU2_0095480</name>
</gene>
<evidence type="ECO:0000313" key="1">
    <source>
        <dbReference type="EMBL" id="SBS95389.1"/>
    </source>
</evidence>
<dbReference type="InterPro" id="IPR008780">
    <property type="entry name" value="Plasmodium_Vir"/>
</dbReference>
<name>A0A1A8WR51_PLAOA</name>
<dbReference type="AlphaFoldDB" id="A0A1A8WR51"/>
<accession>A0A1A8WR51</accession>
<protein>
    <submittedName>
        <fullName evidence="1">PIR Superfamily Protein</fullName>
    </submittedName>
</protein>
<reference evidence="2" key="1">
    <citation type="submission" date="2016-05" db="EMBL/GenBank/DDBJ databases">
        <authorList>
            <person name="Naeem Raeece"/>
        </authorList>
    </citation>
    <scope>NUCLEOTIDE SEQUENCE [LARGE SCALE GENOMIC DNA]</scope>
</reference>
<evidence type="ECO:0000313" key="2">
    <source>
        <dbReference type="Proteomes" id="UP000078560"/>
    </source>
</evidence>
<dbReference type="EMBL" id="FLQU01002038">
    <property type="protein sequence ID" value="SBS95389.1"/>
    <property type="molecule type" value="Genomic_DNA"/>
</dbReference>
<proteinExistence type="predicted"/>
<dbReference type="Pfam" id="PF05795">
    <property type="entry name" value="Plasmodium_Vir"/>
    <property type="match status" value="1"/>
</dbReference>
<organism evidence="1 2">
    <name type="scientific">Plasmodium ovale curtisi</name>
    <dbReference type="NCBI Taxonomy" id="864141"/>
    <lineage>
        <taxon>Eukaryota</taxon>
        <taxon>Sar</taxon>
        <taxon>Alveolata</taxon>
        <taxon>Apicomplexa</taxon>
        <taxon>Aconoidasida</taxon>
        <taxon>Haemosporida</taxon>
        <taxon>Plasmodiidae</taxon>
        <taxon>Plasmodium</taxon>
        <taxon>Plasmodium (Plasmodium)</taxon>
    </lineage>
</organism>